<sequence>MATINAAQPTSEAEAKIVAGIPAAQLLNRSRVAVRVRNLSLALGATAALLGGTTLVLSQAQAQTPAFSVYPVPGTLTAGEKTTFSFRGGTASSLGTITVRGSESGTHTGKLLAHSDGNGVSFVPSKPFEPNETVTVTTDRDIVGATDGDFKISIGDLTTRKARPVELPNVGRGNVQTFATRPDLEPPSVTVTTAKPGRAPGLVFLAPKAGRGQDGPMIINDKGQTVWFKATPGKIPADFRVQQLGGKPVLTWWEGQLFVGDGDGVGQVYDTNYKRVATVTAGNGYSFDLHEFTLTPQNTAIVLSYERFKRDLRPWGGPRDARIVDNIVQEIDLRTGAVLFEWHSFGNVSPNESNVQPPTGRGFEWEYFHVNSAEVTPDGNFLISARNTSGVYKIDRRTGKILWRLGGKKSDFKLGKGVRFDWQHSARQQADGTINIYDNSAAPPTRKSSRVINVRLDEQAKTATLTRAFKHPLGLLSASQGNVETLPNGNLFVGWGSQRWFTEFDPQGNVVFDGRIARGNDNYRAFRYPWVGTPATPPKVVATAAGGKVTARVSWNGATEVARWELLGGANPNALTPLGSANTGGFETAVTATAKPAVVAFRAYDAAGKVLTTTTPLKPASGS</sequence>
<dbReference type="Pfam" id="PF14269">
    <property type="entry name" value="Arylsulfotran_2"/>
    <property type="match status" value="1"/>
</dbReference>
<organism evidence="1 2">
    <name type="scientific">Solirubrobacter pauli</name>
    <dbReference type="NCBI Taxonomy" id="166793"/>
    <lineage>
        <taxon>Bacteria</taxon>
        <taxon>Bacillati</taxon>
        <taxon>Actinomycetota</taxon>
        <taxon>Thermoleophilia</taxon>
        <taxon>Solirubrobacterales</taxon>
        <taxon>Solirubrobacteraceae</taxon>
        <taxon>Solirubrobacter</taxon>
    </lineage>
</organism>
<gene>
    <name evidence="1" type="ORF">C8N24_6040</name>
</gene>
<protein>
    <submittedName>
        <fullName evidence="1">Arylsulfotransferase ASST</fullName>
    </submittedName>
</protein>
<keyword evidence="2" id="KW-1185">Reference proteome</keyword>
<dbReference type="InterPro" id="IPR015943">
    <property type="entry name" value="WD40/YVTN_repeat-like_dom_sf"/>
</dbReference>
<dbReference type="GO" id="GO:0016740">
    <property type="term" value="F:transferase activity"/>
    <property type="evidence" value="ECO:0007669"/>
    <property type="project" value="UniProtKB-KW"/>
</dbReference>
<evidence type="ECO:0000313" key="1">
    <source>
        <dbReference type="EMBL" id="RKQ88004.1"/>
    </source>
</evidence>
<evidence type="ECO:0000313" key="2">
    <source>
        <dbReference type="Proteomes" id="UP000278962"/>
    </source>
</evidence>
<dbReference type="InterPro" id="IPR053143">
    <property type="entry name" value="Arylsulfate_ST"/>
</dbReference>
<dbReference type="Gene3D" id="2.130.10.10">
    <property type="entry name" value="YVTN repeat-like/Quinoprotein amine dehydrogenase"/>
    <property type="match status" value="1"/>
</dbReference>
<dbReference type="InterPro" id="IPR039535">
    <property type="entry name" value="ASST-like"/>
</dbReference>
<reference evidence="1 2" key="1">
    <citation type="submission" date="2018-10" db="EMBL/GenBank/DDBJ databases">
        <title>Genomic Encyclopedia of Archaeal and Bacterial Type Strains, Phase II (KMG-II): from individual species to whole genera.</title>
        <authorList>
            <person name="Goeker M."/>
        </authorList>
    </citation>
    <scope>NUCLEOTIDE SEQUENCE [LARGE SCALE GENOMIC DNA]</scope>
    <source>
        <strain evidence="1 2">DSM 14954</strain>
    </source>
</reference>
<dbReference type="SUPFAM" id="SSF50969">
    <property type="entry name" value="YVTN repeat-like/Quinoprotein amine dehydrogenase"/>
    <property type="match status" value="1"/>
</dbReference>
<dbReference type="InterPro" id="IPR011044">
    <property type="entry name" value="Quino_amine_DH_bsu"/>
</dbReference>
<dbReference type="PANTHER" id="PTHR35340">
    <property type="entry name" value="PQQ ENZYME REPEAT PROTEIN-RELATED"/>
    <property type="match status" value="1"/>
</dbReference>
<dbReference type="PANTHER" id="PTHR35340:SF5">
    <property type="entry name" value="ASST-DOMAIN-CONTAINING PROTEIN"/>
    <property type="match status" value="1"/>
</dbReference>
<dbReference type="Proteomes" id="UP000278962">
    <property type="component" value="Unassembled WGS sequence"/>
</dbReference>
<dbReference type="AlphaFoldDB" id="A0A660L467"/>
<comment type="caution">
    <text evidence="1">The sequence shown here is derived from an EMBL/GenBank/DDBJ whole genome shotgun (WGS) entry which is preliminary data.</text>
</comment>
<dbReference type="EMBL" id="RBIL01000002">
    <property type="protein sequence ID" value="RKQ88004.1"/>
    <property type="molecule type" value="Genomic_DNA"/>
</dbReference>
<proteinExistence type="predicted"/>
<keyword evidence="1" id="KW-0808">Transferase</keyword>
<dbReference type="OrthoDB" id="3225323at2"/>
<accession>A0A660L467</accession>
<name>A0A660L467_9ACTN</name>